<feature type="domain" description="Tryptophan synthase beta chain-like PALP" evidence="3">
    <location>
        <begin position="85"/>
        <end position="386"/>
    </location>
</feature>
<dbReference type="SUPFAM" id="SSF53686">
    <property type="entry name" value="Tryptophan synthase beta subunit-like PLP-dependent enzymes"/>
    <property type="match status" value="1"/>
</dbReference>
<evidence type="ECO:0000259" key="3">
    <source>
        <dbReference type="Pfam" id="PF00291"/>
    </source>
</evidence>
<evidence type="ECO:0000313" key="5">
    <source>
        <dbReference type="Proteomes" id="UP001501009"/>
    </source>
</evidence>
<name>A0ABP7JIM9_9ACTN</name>
<dbReference type="InterPro" id="IPR036052">
    <property type="entry name" value="TrpB-like_PALP_sf"/>
</dbReference>
<organism evidence="4 5">
    <name type="scientific">Streptomyces coacervatus</name>
    <dbReference type="NCBI Taxonomy" id="647381"/>
    <lineage>
        <taxon>Bacteria</taxon>
        <taxon>Bacillati</taxon>
        <taxon>Actinomycetota</taxon>
        <taxon>Actinomycetes</taxon>
        <taxon>Kitasatosporales</taxon>
        <taxon>Streptomycetaceae</taxon>
        <taxon>Streptomyces</taxon>
    </lineage>
</organism>
<sequence>MTTVAIEVAANEHSTPTKFVLACILCGAEFAPEPLYRCRNCAGALEPRYELGNVSRYRHADPEQVYFDLLPLTSRSFLDSGVTVQTPCRPAPRLGEAIGVPGLWLKDESRQPTRTTKDRLASVVTAVLRQFGVKEFVGSSTGNSSTALARAVRMDPTMRAHFFCGAEFVANHDIPYNSRTKLTVVQGSYVDASAEARIFAAAQGLHFDAGFFNWARREGLKLAYLEALDAMDRTPDVVVQAVSSGMGMLAAHKGMREYLEIGELDRMPRFLMAQEESCAPAAKGWRNGRAELSDADRIEHPTGLATAILLGDGSPYYPYLHSIAAGTGGSIVSAAREDLITARRMLHTIEGIDVCYASAAAIAALRNEASAGRIRPDETVLVNLTGRSRMTADL</sequence>
<dbReference type="Gene3D" id="3.40.50.1100">
    <property type="match status" value="2"/>
</dbReference>
<keyword evidence="5" id="KW-1185">Reference proteome</keyword>
<reference evidence="5" key="1">
    <citation type="journal article" date="2019" name="Int. J. Syst. Evol. Microbiol.">
        <title>The Global Catalogue of Microorganisms (GCM) 10K type strain sequencing project: providing services to taxonomists for standard genome sequencing and annotation.</title>
        <authorList>
            <consortium name="The Broad Institute Genomics Platform"/>
            <consortium name="The Broad Institute Genome Sequencing Center for Infectious Disease"/>
            <person name="Wu L."/>
            <person name="Ma J."/>
        </authorList>
    </citation>
    <scope>NUCLEOTIDE SEQUENCE [LARGE SCALE GENOMIC DNA]</scope>
    <source>
        <strain evidence="5">JCM 17138</strain>
    </source>
</reference>
<comment type="caution">
    <text evidence="4">The sequence shown here is derived from an EMBL/GenBank/DDBJ whole genome shotgun (WGS) entry which is preliminary data.</text>
</comment>
<dbReference type="InterPro" id="IPR001926">
    <property type="entry name" value="TrpB-like_PALP"/>
</dbReference>
<gene>
    <name evidence="4" type="ORF">GCM10022403_092220</name>
</gene>
<dbReference type="Pfam" id="PF00291">
    <property type="entry name" value="PALP"/>
    <property type="match status" value="1"/>
</dbReference>
<evidence type="ECO:0000256" key="2">
    <source>
        <dbReference type="ARBA" id="ARBA00022898"/>
    </source>
</evidence>
<dbReference type="EMBL" id="BAABDE010000049">
    <property type="protein sequence ID" value="GAA3845963.1"/>
    <property type="molecule type" value="Genomic_DNA"/>
</dbReference>
<dbReference type="Proteomes" id="UP001501009">
    <property type="component" value="Unassembled WGS sequence"/>
</dbReference>
<accession>A0ABP7JIM9</accession>
<evidence type="ECO:0000256" key="1">
    <source>
        <dbReference type="ARBA" id="ARBA00001933"/>
    </source>
</evidence>
<proteinExistence type="predicted"/>
<protein>
    <submittedName>
        <fullName evidence="4">Threonine synthase</fullName>
    </submittedName>
</protein>
<keyword evidence="2" id="KW-0663">Pyridoxal phosphate</keyword>
<evidence type="ECO:0000313" key="4">
    <source>
        <dbReference type="EMBL" id="GAA3845963.1"/>
    </source>
</evidence>
<comment type="cofactor">
    <cofactor evidence="1">
        <name>pyridoxal 5'-phosphate</name>
        <dbReference type="ChEBI" id="CHEBI:597326"/>
    </cofactor>
</comment>